<dbReference type="OrthoDB" id="6260732at2759"/>
<dbReference type="InterPro" id="IPR039852">
    <property type="entry name" value="CAND1/CAND2"/>
</dbReference>
<reference evidence="6 7" key="2">
    <citation type="journal article" date="2012" name="PLoS Pathog.">
        <title>Diverse lifestyles and strategies of plant pathogenesis encoded in the genomes of eighteen Dothideomycetes fungi.</title>
        <authorList>
            <person name="Ohm R.A."/>
            <person name="Feau N."/>
            <person name="Henrissat B."/>
            <person name="Schoch C.L."/>
            <person name="Horwitz B.A."/>
            <person name="Barry K.W."/>
            <person name="Condon B.J."/>
            <person name="Copeland A.C."/>
            <person name="Dhillon B."/>
            <person name="Glaser F."/>
            <person name="Hesse C.N."/>
            <person name="Kosti I."/>
            <person name="LaButti K."/>
            <person name="Lindquist E.A."/>
            <person name="Lucas S."/>
            <person name="Salamov A.A."/>
            <person name="Bradshaw R.E."/>
            <person name="Ciuffetti L."/>
            <person name="Hamelin R.C."/>
            <person name="Kema G.H.J."/>
            <person name="Lawrence C."/>
            <person name="Scott J.A."/>
            <person name="Spatafora J.W."/>
            <person name="Turgeon B.G."/>
            <person name="de Wit P.J.G.M."/>
            <person name="Zhong S."/>
            <person name="Goodwin S.B."/>
            <person name="Grigoriev I.V."/>
        </authorList>
    </citation>
    <scope>NUCLEOTIDE SEQUENCE [LARGE SCALE GENOMIC DNA]</scope>
    <source>
        <strain evidence="7">NZE10 / CBS 128990</strain>
    </source>
</reference>
<protein>
    <recommendedName>
        <fullName evidence="5">TATA-binding protein interacting (TIP20) domain-containing protein</fullName>
    </recommendedName>
</protein>
<evidence type="ECO:0000259" key="5">
    <source>
        <dbReference type="Pfam" id="PF08623"/>
    </source>
</evidence>
<organism evidence="6 7">
    <name type="scientific">Dothistroma septosporum (strain NZE10 / CBS 128990)</name>
    <name type="common">Red band needle blight fungus</name>
    <name type="synonym">Mycosphaerella pini</name>
    <dbReference type="NCBI Taxonomy" id="675120"/>
    <lineage>
        <taxon>Eukaryota</taxon>
        <taxon>Fungi</taxon>
        <taxon>Dikarya</taxon>
        <taxon>Ascomycota</taxon>
        <taxon>Pezizomycotina</taxon>
        <taxon>Dothideomycetes</taxon>
        <taxon>Dothideomycetidae</taxon>
        <taxon>Mycosphaerellales</taxon>
        <taxon>Mycosphaerellaceae</taxon>
        <taxon>Dothistroma</taxon>
    </lineage>
</organism>
<feature type="domain" description="TATA-binding protein interacting (TIP20)" evidence="5">
    <location>
        <begin position="1128"/>
        <end position="1298"/>
    </location>
</feature>
<reference evidence="7" key="1">
    <citation type="journal article" date="2012" name="PLoS Genet.">
        <title>The genomes of the fungal plant pathogens Cladosporium fulvum and Dothistroma septosporum reveal adaptation to different hosts and lifestyles but also signatures of common ancestry.</title>
        <authorList>
            <person name="de Wit P.J.G.M."/>
            <person name="van der Burgt A."/>
            <person name="Oekmen B."/>
            <person name="Stergiopoulos I."/>
            <person name="Abd-Elsalam K.A."/>
            <person name="Aerts A.L."/>
            <person name="Bahkali A.H."/>
            <person name="Beenen H.G."/>
            <person name="Chettri P."/>
            <person name="Cox M.P."/>
            <person name="Datema E."/>
            <person name="de Vries R.P."/>
            <person name="Dhillon B."/>
            <person name="Ganley A.R."/>
            <person name="Griffiths S.A."/>
            <person name="Guo Y."/>
            <person name="Hamelin R.C."/>
            <person name="Henrissat B."/>
            <person name="Kabir M.S."/>
            <person name="Jashni M.K."/>
            <person name="Kema G."/>
            <person name="Klaubauf S."/>
            <person name="Lapidus A."/>
            <person name="Levasseur A."/>
            <person name="Lindquist E."/>
            <person name="Mehrabi R."/>
            <person name="Ohm R.A."/>
            <person name="Owen T.J."/>
            <person name="Salamov A."/>
            <person name="Schwelm A."/>
            <person name="Schijlen E."/>
            <person name="Sun H."/>
            <person name="van den Burg H.A."/>
            <person name="van Ham R.C.H.J."/>
            <person name="Zhang S."/>
            <person name="Goodwin S.B."/>
            <person name="Grigoriev I.V."/>
            <person name="Collemare J."/>
            <person name="Bradshaw R.E."/>
        </authorList>
    </citation>
    <scope>NUCLEOTIDE SEQUENCE [LARGE SCALE GENOMIC DNA]</scope>
    <source>
        <strain evidence="7">NZE10 / CBS 128990</strain>
    </source>
</reference>
<accession>N1PWK9</accession>
<sequence length="1316" mass="142468">MSSSTVPQNPTSHNVASLLPKLHDADADIRFMTLNDLNSMLTNGNATFLAHDYTTCAKVVDGLLHTLNDSHGDVQQQALKCLGPFVNKAPESILCPTIEKVSTIKTDSSIDTTIPALSLRAIVVALPHPLPGVPRSQKLLDAYGAVSKALIPRLVGRVVLALPKPGPSPPKGMLQEDLETGNDSSTLDVLEEVAKCFGPMLQDAEVEALEQITMTILEGERCGTVMKKKAVAALAALAPYFSDGLLSQHVSSTIEKLRQPHLISQQRKLYLTVYGSLARAIPQKFGPYLKTLAPFVLAPLSQLELDQQRQAEQEAEGERDVAMEEVREAALIAVENFLKTCASDMRSYTKDVIEACLRFLKYDPDVADDDDEEMEEEQEEDDEFAADEDFEQETGFDDEDDVSWKVRKSSAKALHALIGTIDPSDPAVYGQIAPALIARFKEREESVRTEVISTLAFLITKTGSNVAVSKRDEHVLQPQNRKRRRGFSDSLGSDLQTQQVTMNGYASPSTPPPVDNAAKGLAKINSDVVKAASKLLKSSTAPTKQGVISLLKDMVKAQQGGLSDSADLVIDPVVETMNGSAGSVSNTAGNVLRIEALALLRAIAEMHSGKVIQPHLKKIVPALVAAAKDRFARVSTEALATIEVYIKALTPPRSAASKTGDVLTQLYQVITNRISAQDTDTDVRRKAIQALGLLIGRTSGASASSLLSQDDRFAGQQLIVDRLKNELTRLACVRAVDTIAVLAQSKKDFKPDFVGTASLELGAQLRKSDRALRGASLSALRMLAINSASHESMNDQVVGELVHLLVPLLSSQDLHMMVPGLVVLAAFAKDRPALVAIPDVINGICTIVRSPLSGPALDSLITCVEAIGQAGAGRDLMNALLQVAPQGDTDVTGQVIGTLLVSGGSSIGVTLDAFAKELEQSDESKRCLALSVMGEAGLRMGNNSPLQPNSFMPYFGNTAEKVRLAAAVALGRAGAGNVQNYLPSILDAMAQGRQYLLLQSVKELLQHNSAEDEIRPYTKKLWDNVIAYGQAEDNKVVGAEVIGRLAIIDPTSYLPQLQSYLSNQNATIRGMVISALRYVFSDTDTSYNINLQATAVPMLATILNEPLLDNQRLALATFSGALQHKPDLILPHLSQLLPPVMQATMIRPELIREVQMGPFKHKVDDGLEMRKAAYESLYALLDAPASRARLDVSTYYDRVVAGVGDEHEIKILCCLVLGKLLNIAPTESQRRLDALSQQFRNVLSFKPKDTAVKQELEKLAEQQKAVVKVSVQFNKALANESASADGSRAWKDFFEWVKKDFVTLVKAAEDEIRTSS</sequence>
<name>N1PWK9_DOTSN</name>
<evidence type="ECO:0000313" key="6">
    <source>
        <dbReference type="EMBL" id="EME47921.1"/>
    </source>
</evidence>
<keyword evidence="2" id="KW-0677">Repeat</keyword>
<dbReference type="InterPro" id="IPR013932">
    <property type="entry name" value="TATA-bd_TIP120"/>
</dbReference>
<gene>
    <name evidence="6" type="ORF">DOTSEDRAFT_69750</name>
</gene>
<dbReference type="InterPro" id="IPR016024">
    <property type="entry name" value="ARM-type_fold"/>
</dbReference>
<keyword evidence="3" id="KW-0833">Ubl conjugation pathway</keyword>
<evidence type="ECO:0000256" key="1">
    <source>
        <dbReference type="ARBA" id="ARBA00007657"/>
    </source>
</evidence>
<dbReference type="SUPFAM" id="SSF48371">
    <property type="entry name" value="ARM repeat"/>
    <property type="match status" value="2"/>
</dbReference>
<dbReference type="Proteomes" id="UP000016933">
    <property type="component" value="Unassembled WGS sequence"/>
</dbReference>
<evidence type="ECO:0000256" key="4">
    <source>
        <dbReference type="SAM" id="MobiDB-lite"/>
    </source>
</evidence>
<dbReference type="Pfam" id="PF08623">
    <property type="entry name" value="TIP120"/>
    <property type="match status" value="1"/>
</dbReference>
<feature type="region of interest" description="Disordered" evidence="4">
    <location>
        <begin position="367"/>
        <end position="401"/>
    </location>
</feature>
<dbReference type="HOGENOM" id="CLU_007157_0_0_1"/>
<proteinExistence type="inferred from homology"/>
<comment type="similarity">
    <text evidence="1">Belongs to the CAND family.</text>
</comment>
<dbReference type="Gene3D" id="1.25.10.10">
    <property type="entry name" value="Leucine-rich Repeat Variant"/>
    <property type="match status" value="1"/>
</dbReference>
<dbReference type="PANTHER" id="PTHR12696">
    <property type="entry name" value="TIP120"/>
    <property type="match status" value="1"/>
</dbReference>
<keyword evidence="7" id="KW-1185">Reference proteome</keyword>
<dbReference type="eggNOG" id="KOG1824">
    <property type="taxonomic scope" value="Eukaryota"/>
</dbReference>
<dbReference type="STRING" id="675120.N1PWK9"/>
<dbReference type="EMBL" id="KB446536">
    <property type="protein sequence ID" value="EME47921.1"/>
    <property type="molecule type" value="Genomic_DNA"/>
</dbReference>
<dbReference type="OMA" id="AYIPHFQ"/>
<dbReference type="Pfam" id="PF25782">
    <property type="entry name" value="TPR_CAND1"/>
    <property type="match status" value="1"/>
</dbReference>
<dbReference type="InterPro" id="IPR011989">
    <property type="entry name" value="ARM-like"/>
</dbReference>
<evidence type="ECO:0000256" key="2">
    <source>
        <dbReference type="ARBA" id="ARBA00022737"/>
    </source>
</evidence>
<evidence type="ECO:0000313" key="7">
    <source>
        <dbReference type="Proteomes" id="UP000016933"/>
    </source>
</evidence>
<evidence type="ECO:0000256" key="3">
    <source>
        <dbReference type="ARBA" id="ARBA00022786"/>
    </source>
</evidence>
<dbReference type="GO" id="GO:0010265">
    <property type="term" value="P:SCF complex assembly"/>
    <property type="evidence" value="ECO:0007669"/>
    <property type="project" value="InterPro"/>
</dbReference>